<dbReference type="KEGG" id="tsy:THSYN_05720"/>
<dbReference type="EMBL" id="CP020370">
    <property type="protein sequence ID" value="AUB80493.1"/>
    <property type="molecule type" value="Genomic_DNA"/>
</dbReference>
<dbReference type="Proteomes" id="UP000232638">
    <property type="component" value="Chromosome"/>
</dbReference>
<dbReference type="InterPro" id="IPR009057">
    <property type="entry name" value="Homeodomain-like_sf"/>
</dbReference>
<proteinExistence type="predicted"/>
<keyword evidence="2" id="KW-1185">Reference proteome</keyword>
<dbReference type="PANTHER" id="PTHR34849">
    <property type="entry name" value="SSL5025 PROTEIN"/>
    <property type="match status" value="1"/>
</dbReference>
<evidence type="ECO:0000313" key="1">
    <source>
        <dbReference type="EMBL" id="AUB80493.1"/>
    </source>
</evidence>
<evidence type="ECO:0000313" key="2">
    <source>
        <dbReference type="Proteomes" id="UP000232638"/>
    </source>
</evidence>
<organism evidence="1 2">
    <name type="scientific">Candidatus Thiodictyon syntrophicum</name>
    <dbReference type="NCBI Taxonomy" id="1166950"/>
    <lineage>
        <taxon>Bacteria</taxon>
        <taxon>Pseudomonadati</taxon>
        <taxon>Pseudomonadota</taxon>
        <taxon>Gammaproteobacteria</taxon>
        <taxon>Chromatiales</taxon>
        <taxon>Chromatiaceae</taxon>
        <taxon>Thiodictyon</taxon>
    </lineage>
</organism>
<protein>
    <recommendedName>
        <fullName evidence="3">Antitoxin</fullName>
    </recommendedName>
</protein>
<dbReference type="InterPro" id="IPR036388">
    <property type="entry name" value="WH-like_DNA-bd_sf"/>
</dbReference>
<reference evidence="1 2" key="1">
    <citation type="submission" date="2017-03" db="EMBL/GenBank/DDBJ databases">
        <title>Complete genome sequence of Candidatus 'Thiodictyon syntrophicum' sp. nov. strain Cad16T, a photolithoautotroph purple sulfur bacterium isolated from an alpine meromictic lake.</title>
        <authorList>
            <person name="Luedin S.M."/>
            <person name="Pothier J.F."/>
            <person name="Danza F."/>
            <person name="Storelli N."/>
            <person name="Wittwer M."/>
            <person name="Tonolla M."/>
        </authorList>
    </citation>
    <scope>NUCLEOTIDE SEQUENCE [LARGE SCALE GENOMIC DNA]</scope>
    <source>
        <strain evidence="1 2">Cad16T</strain>
    </source>
</reference>
<accession>A0A2K8U4I3</accession>
<name>A0A2K8U4I3_9GAMM</name>
<dbReference type="AlphaFoldDB" id="A0A2K8U4I3"/>
<dbReference type="RefSeq" id="WP_172965238.1">
    <property type="nucleotide sequence ID" value="NZ_CP020370.1"/>
</dbReference>
<gene>
    <name evidence="1" type="ORF">THSYN_05720</name>
</gene>
<dbReference type="Pfam" id="PF04255">
    <property type="entry name" value="DUF433"/>
    <property type="match status" value="1"/>
</dbReference>
<dbReference type="Gene3D" id="1.10.10.10">
    <property type="entry name" value="Winged helix-like DNA-binding domain superfamily/Winged helix DNA-binding domain"/>
    <property type="match status" value="1"/>
</dbReference>
<evidence type="ECO:0008006" key="3">
    <source>
        <dbReference type="Google" id="ProtNLM"/>
    </source>
</evidence>
<dbReference type="SUPFAM" id="SSF46689">
    <property type="entry name" value="Homeodomain-like"/>
    <property type="match status" value="1"/>
</dbReference>
<sequence>MAIVSNPNVMTGKPTIAGTRITVESILERLAAGESQEQIIKANPRLGPEDDIRAALAFAAQALRALG</sequence>
<dbReference type="InterPro" id="IPR007367">
    <property type="entry name" value="DUF433"/>
</dbReference>
<dbReference type="PANTHER" id="PTHR34849:SF3">
    <property type="entry name" value="SSR2962 PROTEIN"/>
    <property type="match status" value="1"/>
</dbReference>